<dbReference type="GO" id="GO:0098978">
    <property type="term" value="C:glutamatergic synapse"/>
    <property type="evidence" value="ECO:0007669"/>
    <property type="project" value="TreeGrafter"/>
</dbReference>
<dbReference type="GO" id="GO:1905244">
    <property type="term" value="P:regulation of modification of synaptic structure"/>
    <property type="evidence" value="ECO:0007669"/>
    <property type="project" value="TreeGrafter"/>
</dbReference>
<sequence>MAQALSEEEFQRMQAQLLELRTQNYQLSDSLRKNSQELSALRQKHGSLEKEFGKAQKVLSKSKKAQEVEALLGENEMLQGKLHSQEEDFRLQNTTLMQELSKLCTQIEQLEAENTRFKAGQPAVPGPDGSGEKEVRRLQAENTALQKRITTLQECHEKEIATLKCQEWEANGHSATYAEEGASGSQILVETEGQACPKQDGLGAGSWEPITEDLQGFKLKLETQIEENRLLRDQIGILQVQMVKIQEEHSKSVEKLKKKHESYLQLQIEKEALYNDSRTKIEELQQKKEEDIKSLTFRNQKLQQDMQVAQQSCMELREQVQSQKQDHERTLRGVQEQVAWQSAESQEQVDNILSENDALRTNLAALEQIQSSRTQELTLLREQNAALTMEVQQQHDEKEAMLVEREDLRTQLQESLHANRRLLEQLQEKEQERDCLQQDLDEARKSADKRKAMLDEMAIEMLQEKSRHKDEVGNIKLQHEKEVLNIRGKYEKELRELHEEKNRGEEDLRGQLRDEKARSRELEGLQQTSEELRLQIHSLEGTKGWFERRLKEAEETMEKDQMQHQEDLGKIRSEHSANLQLKDQEVGAVTQKLEESAREKWDLQETIKQLRQELKDTADGQRILEKKGSLALKDLKRQLHLERKRAEKLQERLQEILTNSKTRTGLEELVLAELSSPSRAQTGDSSSISSFSYKEIMRENAAPSGNKSNTGSPQSQTHRPAELSDEEVSDLFQRLAEIQQEKWLLEEKVKHLEVSSASMAEDLCRKSSIIEAYVMDSRIDVSAAHGQVDRSSLGSVLRDLDLEALSQEIVRLSKECVPGQEHGGTLS</sequence>
<dbReference type="GO" id="GO:0098887">
    <property type="term" value="P:neurotransmitter receptor transport, endosome to postsynaptic membrane"/>
    <property type="evidence" value="ECO:0007669"/>
    <property type="project" value="TreeGrafter"/>
</dbReference>
<feature type="coiled-coil region" evidence="1">
    <location>
        <begin position="593"/>
        <end position="659"/>
    </location>
</feature>
<feature type="coiled-coil region" evidence="1">
    <location>
        <begin position="487"/>
        <end position="542"/>
    </location>
</feature>
<evidence type="ECO:0000256" key="2">
    <source>
        <dbReference type="SAM" id="MobiDB-lite"/>
    </source>
</evidence>
<feature type="compositionally biased region" description="Polar residues" evidence="2">
    <location>
        <begin position="703"/>
        <end position="718"/>
    </location>
</feature>
<dbReference type="AlphaFoldDB" id="A0A974H755"/>
<evidence type="ECO:0000256" key="1">
    <source>
        <dbReference type="SAM" id="Coils"/>
    </source>
</evidence>
<protein>
    <recommendedName>
        <fullName evidence="5">GRIP1-associated protein 1</fullName>
    </recommendedName>
</protein>
<dbReference type="PANTHER" id="PTHR18978:SF1">
    <property type="entry name" value="GRIP1-ASSOCIATED PROTEIN 1"/>
    <property type="match status" value="1"/>
</dbReference>
<dbReference type="InterPro" id="IPR026204">
    <property type="entry name" value="GRIPAP1"/>
</dbReference>
<dbReference type="GO" id="GO:0098998">
    <property type="term" value="C:extrinsic component of postsynaptic early endosome membrane"/>
    <property type="evidence" value="ECO:0007669"/>
    <property type="project" value="TreeGrafter"/>
</dbReference>
<dbReference type="GO" id="GO:0099158">
    <property type="term" value="P:regulation of recycling endosome localization within postsynapse"/>
    <property type="evidence" value="ECO:0007669"/>
    <property type="project" value="TreeGrafter"/>
</dbReference>
<dbReference type="GO" id="GO:0099152">
    <property type="term" value="P:regulation of neurotransmitter receptor transport, endosome to postsynaptic membrane"/>
    <property type="evidence" value="ECO:0007669"/>
    <property type="project" value="TreeGrafter"/>
</dbReference>
<dbReference type="PANTHER" id="PTHR18978">
    <property type="entry name" value="GRIP-1 ASSOCIATED PROTEIN 1"/>
    <property type="match status" value="1"/>
</dbReference>
<evidence type="ECO:0000313" key="4">
    <source>
        <dbReference type="Proteomes" id="UP000694892"/>
    </source>
</evidence>
<accession>A0A974H755</accession>
<evidence type="ECO:0000313" key="3">
    <source>
        <dbReference type="EMBL" id="OCT66811.1"/>
    </source>
</evidence>
<keyword evidence="1" id="KW-0175">Coiled coil</keyword>
<dbReference type="OMA" id="FLLVQEQ"/>
<name>A0A974H755_XENLA</name>
<dbReference type="GO" id="GO:0098837">
    <property type="term" value="C:postsynaptic recycling endosome"/>
    <property type="evidence" value="ECO:0007669"/>
    <property type="project" value="TreeGrafter"/>
</dbReference>
<feature type="coiled-coil region" evidence="1">
    <location>
        <begin position="274"/>
        <end position="446"/>
    </location>
</feature>
<proteinExistence type="predicted"/>
<feature type="region of interest" description="Disordered" evidence="2">
    <location>
        <begin position="115"/>
        <end position="134"/>
    </location>
</feature>
<feature type="region of interest" description="Disordered" evidence="2">
    <location>
        <begin position="701"/>
        <end position="726"/>
    </location>
</feature>
<organism evidence="3 4">
    <name type="scientific">Xenopus laevis</name>
    <name type="common">African clawed frog</name>
    <dbReference type="NCBI Taxonomy" id="8355"/>
    <lineage>
        <taxon>Eukaryota</taxon>
        <taxon>Metazoa</taxon>
        <taxon>Chordata</taxon>
        <taxon>Craniata</taxon>
        <taxon>Vertebrata</taxon>
        <taxon>Euteleostomi</taxon>
        <taxon>Amphibia</taxon>
        <taxon>Batrachia</taxon>
        <taxon>Anura</taxon>
        <taxon>Pipoidea</taxon>
        <taxon>Pipidae</taxon>
        <taxon>Xenopodinae</taxon>
        <taxon>Xenopus</taxon>
        <taxon>Xenopus</taxon>
    </lineage>
</organism>
<dbReference type="EMBL" id="CM004480">
    <property type="protein sequence ID" value="OCT66811.1"/>
    <property type="molecule type" value="Genomic_DNA"/>
</dbReference>
<reference evidence="4" key="1">
    <citation type="journal article" date="2016" name="Nature">
        <title>Genome evolution in the allotetraploid frog Xenopus laevis.</title>
        <authorList>
            <person name="Session A.M."/>
            <person name="Uno Y."/>
            <person name="Kwon T."/>
            <person name="Chapman J.A."/>
            <person name="Toyoda A."/>
            <person name="Takahashi S."/>
            <person name="Fukui A."/>
            <person name="Hikosaka A."/>
            <person name="Suzuki A."/>
            <person name="Kondo M."/>
            <person name="van Heeringen S.J."/>
            <person name="Quigley I."/>
            <person name="Heinz S."/>
            <person name="Ogino H."/>
            <person name="Ochi H."/>
            <person name="Hellsten U."/>
            <person name="Lyons J.B."/>
            <person name="Simakov O."/>
            <person name="Putnam N."/>
            <person name="Stites J."/>
            <person name="Kuroki Y."/>
            <person name="Tanaka T."/>
            <person name="Michiue T."/>
            <person name="Watanabe M."/>
            <person name="Bogdanovic O."/>
            <person name="Lister R."/>
            <person name="Georgiou G."/>
            <person name="Paranjpe S.S."/>
            <person name="van Kruijsbergen I."/>
            <person name="Shu S."/>
            <person name="Carlson J."/>
            <person name="Kinoshita T."/>
            <person name="Ohta Y."/>
            <person name="Mawaribuchi S."/>
            <person name="Jenkins J."/>
            <person name="Grimwood J."/>
            <person name="Schmutz J."/>
            <person name="Mitros T."/>
            <person name="Mozaffari S.V."/>
            <person name="Suzuki Y."/>
            <person name="Haramoto Y."/>
            <person name="Yamamoto T.S."/>
            <person name="Takagi C."/>
            <person name="Heald R."/>
            <person name="Miller K."/>
            <person name="Haudenschild C."/>
            <person name="Kitzman J."/>
            <person name="Nakayama T."/>
            <person name="Izutsu Y."/>
            <person name="Robert J."/>
            <person name="Fortriede J."/>
            <person name="Burns K."/>
            <person name="Lotay V."/>
            <person name="Karimi K."/>
            <person name="Yasuoka Y."/>
            <person name="Dichmann D.S."/>
            <person name="Flajnik M.F."/>
            <person name="Houston D.W."/>
            <person name="Shendure J."/>
            <person name="DuPasquier L."/>
            <person name="Vize P.D."/>
            <person name="Zorn A.M."/>
            <person name="Ito M."/>
            <person name="Marcotte E.M."/>
            <person name="Wallingford J.B."/>
            <person name="Ito Y."/>
            <person name="Asashima M."/>
            <person name="Ueno N."/>
            <person name="Matsuda Y."/>
            <person name="Veenstra G.J."/>
            <person name="Fujiyama A."/>
            <person name="Harland R.M."/>
            <person name="Taira M."/>
            <person name="Rokhsar D.S."/>
        </authorList>
    </citation>
    <scope>NUCLEOTIDE SEQUENCE [LARGE SCALE GENOMIC DNA]</scope>
    <source>
        <strain evidence="4">J</strain>
    </source>
</reference>
<dbReference type="Proteomes" id="UP000694892">
    <property type="component" value="Chromosome 8L"/>
</dbReference>
<evidence type="ECO:0008006" key="5">
    <source>
        <dbReference type="Google" id="ProtNLM"/>
    </source>
</evidence>
<gene>
    <name evidence="3" type="ORF">XELAEV_18038095mg</name>
</gene>